<protein>
    <submittedName>
        <fullName evidence="1">Uncharacterized protein</fullName>
    </submittedName>
</protein>
<dbReference type="HOGENOM" id="CLU_2097269_0_0_1"/>
<proteinExistence type="predicted"/>
<accession>A0A0C9Y7X2</accession>
<name>A0A0C9Y7X2_9AGAR</name>
<dbReference type="EMBL" id="KN838572">
    <property type="protein sequence ID" value="KIK04133.1"/>
    <property type="molecule type" value="Genomic_DNA"/>
</dbReference>
<dbReference type="Proteomes" id="UP000054477">
    <property type="component" value="Unassembled WGS sequence"/>
</dbReference>
<reference evidence="1 2" key="1">
    <citation type="submission" date="2014-04" db="EMBL/GenBank/DDBJ databases">
        <authorList>
            <consortium name="DOE Joint Genome Institute"/>
            <person name="Kuo A."/>
            <person name="Kohler A."/>
            <person name="Nagy L.G."/>
            <person name="Floudas D."/>
            <person name="Copeland A."/>
            <person name="Barry K.W."/>
            <person name="Cichocki N."/>
            <person name="Veneault-Fourrey C."/>
            <person name="LaButti K."/>
            <person name="Lindquist E.A."/>
            <person name="Lipzen A."/>
            <person name="Lundell T."/>
            <person name="Morin E."/>
            <person name="Murat C."/>
            <person name="Sun H."/>
            <person name="Tunlid A."/>
            <person name="Henrissat B."/>
            <person name="Grigoriev I.V."/>
            <person name="Hibbett D.S."/>
            <person name="Martin F."/>
            <person name="Nordberg H.P."/>
            <person name="Cantor M.N."/>
            <person name="Hua S.X."/>
        </authorList>
    </citation>
    <scope>NUCLEOTIDE SEQUENCE [LARGE SCALE GENOMIC DNA]</scope>
    <source>
        <strain evidence="1 2">LaAM-08-1</strain>
    </source>
</reference>
<dbReference type="AlphaFoldDB" id="A0A0C9Y7X2"/>
<reference evidence="2" key="2">
    <citation type="submission" date="2015-01" db="EMBL/GenBank/DDBJ databases">
        <title>Evolutionary Origins and Diversification of the Mycorrhizal Mutualists.</title>
        <authorList>
            <consortium name="DOE Joint Genome Institute"/>
            <consortium name="Mycorrhizal Genomics Consortium"/>
            <person name="Kohler A."/>
            <person name="Kuo A."/>
            <person name="Nagy L.G."/>
            <person name="Floudas D."/>
            <person name="Copeland A."/>
            <person name="Barry K.W."/>
            <person name="Cichocki N."/>
            <person name="Veneault-Fourrey C."/>
            <person name="LaButti K."/>
            <person name="Lindquist E.A."/>
            <person name="Lipzen A."/>
            <person name="Lundell T."/>
            <person name="Morin E."/>
            <person name="Murat C."/>
            <person name="Riley R."/>
            <person name="Ohm R."/>
            <person name="Sun H."/>
            <person name="Tunlid A."/>
            <person name="Henrissat B."/>
            <person name="Grigoriev I.V."/>
            <person name="Hibbett D.S."/>
            <person name="Martin F."/>
        </authorList>
    </citation>
    <scope>NUCLEOTIDE SEQUENCE [LARGE SCALE GENOMIC DNA]</scope>
    <source>
        <strain evidence="2">LaAM-08-1</strain>
    </source>
</reference>
<sequence>MDSNVQIVRSFKKSKPIAEIPEAPEFITRFLPSPSNSLLPISRNDQMGRHIQHLHFLAPHSTILAPLVDLRANPNSSNVPKRHAEAVIQDLGFDSVGDFLKILFYNPSHLSGESDP</sequence>
<organism evidence="1 2">
    <name type="scientific">Laccaria amethystina LaAM-08-1</name>
    <dbReference type="NCBI Taxonomy" id="1095629"/>
    <lineage>
        <taxon>Eukaryota</taxon>
        <taxon>Fungi</taxon>
        <taxon>Dikarya</taxon>
        <taxon>Basidiomycota</taxon>
        <taxon>Agaricomycotina</taxon>
        <taxon>Agaricomycetes</taxon>
        <taxon>Agaricomycetidae</taxon>
        <taxon>Agaricales</taxon>
        <taxon>Agaricineae</taxon>
        <taxon>Hydnangiaceae</taxon>
        <taxon>Laccaria</taxon>
    </lineage>
</organism>
<gene>
    <name evidence="1" type="ORF">K443DRAFT_4800</name>
</gene>
<keyword evidence="2" id="KW-1185">Reference proteome</keyword>
<evidence type="ECO:0000313" key="1">
    <source>
        <dbReference type="EMBL" id="KIK04133.1"/>
    </source>
</evidence>
<evidence type="ECO:0000313" key="2">
    <source>
        <dbReference type="Proteomes" id="UP000054477"/>
    </source>
</evidence>
<dbReference type="OrthoDB" id="3059720at2759"/>